<gene>
    <name evidence="2" type="ORF">AVDCRST_MAG40-489</name>
</gene>
<protein>
    <submittedName>
        <fullName evidence="2">Uncharacterized protein</fullName>
    </submittedName>
</protein>
<sequence>ACHAPRRHGRRARRLLVRRRPGLDGRRGELHHHAERRAHRAGGVPDPPHADVGDERQLRRERAGDRRGAPARARPAHRHRGRAAGLPGRGAVGRRDARAAQGLGGARPLLGGALVAARRGGAGVHGERRRGDLGRRRVPPVLLRRAARPAGRRRRRGGAAPERAGDDARGEPGHRGGDGRRAVALGHAPRPHRARGREPRCVGRRAGPRAPGRDAGARPRRRARRGAAL</sequence>
<feature type="region of interest" description="Disordered" evidence="1">
    <location>
        <begin position="143"/>
        <end position="229"/>
    </location>
</feature>
<feature type="region of interest" description="Disordered" evidence="1">
    <location>
        <begin position="1"/>
        <end position="94"/>
    </location>
</feature>
<dbReference type="EMBL" id="CADCTX010000144">
    <property type="protein sequence ID" value="CAA9303138.1"/>
    <property type="molecule type" value="Genomic_DNA"/>
</dbReference>
<organism evidence="2">
    <name type="scientific">uncultured Gemmatimonadaceae bacterium</name>
    <dbReference type="NCBI Taxonomy" id="246130"/>
    <lineage>
        <taxon>Bacteria</taxon>
        <taxon>Pseudomonadati</taxon>
        <taxon>Gemmatimonadota</taxon>
        <taxon>Gemmatimonadia</taxon>
        <taxon>Gemmatimonadales</taxon>
        <taxon>Gemmatimonadaceae</taxon>
        <taxon>environmental samples</taxon>
    </lineage>
</organism>
<feature type="compositionally biased region" description="Basic and acidic residues" evidence="1">
    <location>
        <begin position="163"/>
        <end position="181"/>
    </location>
</feature>
<proteinExistence type="predicted"/>
<name>A0A6J4KEZ1_9BACT</name>
<accession>A0A6J4KEZ1</accession>
<dbReference type="AlphaFoldDB" id="A0A6J4KEZ1"/>
<reference evidence="2" key="1">
    <citation type="submission" date="2020-02" db="EMBL/GenBank/DDBJ databases">
        <authorList>
            <person name="Meier V. D."/>
        </authorList>
    </citation>
    <scope>NUCLEOTIDE SEQUENCE</scope>
    <source>
        <strain evidence="2">AVDCRST_MAG40</strain>
    </source>
</reference>
<feature type="non-terminal residue" evidence="2">
    <location>
        <position position="1"/>
    </location>
</feature>
<evidence type="ECO:0000256" key="1">
    <source>
        <dbReference type="SAM" id="MobiDB-lite"/>
    </source>
</evidence>
<feature type="non-terminal residue" evidence="2">
    <location>
        <position position="229"/>
    </location>
</feature>
<feature type="compositionally biased region" description="Basic residues" evidence="1">
    <location>
        <begin position="145"/>
        <end position="157"/>
    </location>
</feature>
<feature type="compositionally biased region" description="Basic residues" evidence="1">
    <location>
        <begin position="218"/>
        <end position="229"/>
    </location>
</feature>
<feature type="compositionally biased region" description="Basic and acidic residues" evidence="1">
    <location>
        <begin position="21"/>
        <end position="32"/>
    </location>
</feature>
<feature type="compositionally biased region" description="Basic residues" evidence="1">
    <location>
        <begin position="1"/>
        <end position="20"/>
    </location>
</feature>
<evidence type="ECO:0000313" key="2">
    <source>
        <dbReference type="EMBL" id="CAA9303138.1"/>
    </source>
</evidence>
<feature type="compositionally biased region" description="Basic and acidic residues" evidence="1">
    <location>
        <begin position="48"/>
        <end position="68"/>
    </location>
</feature>